<protein>
    <recommendedName>
        <fullName evidence="1">Serine aminopeptidase S33 domain-containing protein</fullName>
    </recommendedName>
</protein>
<reference evidence="2 3" key="1">
    <citation type="submission" date="2018-05" db="EMBL/GenBank/DDBJ databases">
        <authorList>
            <person name="Goeker M."/>
            <person name="Huntemann M."/>
            <person name="Clum A."/>
            <person name="Pillay M."/>
            <person name="Palaniappan K."/>
            <person name="Varghese N."/>
            <person name="Mikhailova N."/>
            <person name="Stamatis D."/>
            <person name="Reddy T."/>
            <person name="Daum C."/>
            <person name="Shapiro N."/>
            <person name="Ivanova N."/>
            <person name="Kyrpides N."/>
            <person name="Woyke T."/>
        </authorList>
    </citation>
    <scope>NUCLEOTIDE SEQUENCE [LARGE SCALE GENOMIC DNA]</scope>
    <source>
        <strain evidence="2 3">DSM 26524</strain>
    </source>
</reference>
<feature type="domain" description="Serine aminopeptidase S33" evidence="1">
    <location>
        <begin position="90"/>
        <end position="197"/>
    </location>
</feature>
<keyword evidence="3" id="KW-1185">Reference proteome</keyword>
<dbReference type="PANTHER" id="PTHR43358:SF4">
    <property type="entry name" value="ALPHA_BETA HYDROLASE FOLD-1 DOMAIN-CONTAINING PROTEIN"/>
    <property type="match status" value="1"/>
</dbReference>
<dbReference type="InterPro" id="IPR052920">
    <property type="entry name" value="DNA-binding_regulatory"/>
</dbReference>
<dbReference type="Gene3D" id="3.40.50.1820">
    <property type="entry name" value="alpha/beta hydrolase"/>
    <property type="match status" value="1"/>
</dbReference>
<dbReference type="Proteomes" id="UP000245412">
    <property type="component" value="Unassembled WGS sequence"/>
</dbReference>
<name>A0AB73T1E0_9FIRM</name>
<proteinExistence type="predicted"/>
<dbReference type="InterPro" id="IPR022742">
    <property type="entry name" value="Hydrolase_4"/>
</dbReference>
<comment type="caution">
    <text evidence="2">The sequence shown here is derived from an EMBL/GenBank/DDBJ whole genome shotgun (WGS) entry which is preliminary data.</text>
</comment>
<dbReference type="AlphaFoldDB" id="A0AB73T1E0"/>
<dbReference type="EMBL" id="QGGY01000010">
    <property type="protein sequence ID" value="PWJ73984.1"/>
    <property type="molecule type" value="Genomic_DNA"/>
</dbReference>
<dbReference type="Pfam" id="PF12146">
    <property type="entry name" value="Hydrolase_4"/>
    <property type="match status" value="1"/>
</dbReference>
<organism evidence="2 3">
    <name type="scientific">Murimonas intestini</name>
    <dbReference type="NCBI Taxonomy" id="1337051"/>
    <lineage>
        <taxon>Bacteria</taxon>
        <taxon>Bacillati</taxon>
        <taxon>Bacillota</taxon>
        <taxon>Clostridia</taxon>
        <taxon>Lachnospirales</taxon>
        <taxon>Lachnospiraceae</taxon>
        <taxon>Murimonas</taxon>
    </lineage>
</organism>
<dbReference type="RefSeq" id="WP_257497821.1">
    <property type="nucleotide sequence ID" value="NZ_JANKBI010000009.1"/>
</dbReference>
<dbReference type="SUPFAM" id="SSF53474">
    <property type="entry name" value="alpha/beta-Hydrolases"/>
    <property type="match status" value="1"/>
</dbReference>
<gene>
    <name evidence="2" type="ORF">C7383_11019</name>
</gene>
<evidence type="ECO:0000259" key="1">
    <source>
        <dbReference type="Pfam" id="PF12146"/>
    </source>
</evidence>
<dbReference type="PANTHER" id="PTHR43358">
    <property type="entry name" value="ALPHA/BETA-HYDROLASE"/>
    <property type="match status" value="1"/>
</dbReference>
<evidence type="ECO:0000313" key="2">
    <source>
        <dbReference type="EMBL" id="PWJ73984.1"/>
    </source>
</evidence>
<dbReference type="InterPro" id="IPR029058">
    <property type="entry name" value="AB_hydrolase_fold"/>
</dbReference>
<sequence>MKISKVLKWSAIAGASLLGGGAYAFFWRFISRPRPAYAEDSLKRDKDGERFIKIVKEEKAWLKNQKPEHVSIQSFDGLTLRGIFLPAEGKSEKVILGVHGITSCSSNEYAVIARFFHEQGYHFLMVDDRAHGESDGKYAGFGCLDREDCYRWVRYLDDRFNGKCSIFLHGVSMGAATVLMTSSMNLTPNVKGIIADCGYTSPMEEFQYCFKRELGIKGTAVLKLSSIICRLIAGYGYSDFSTLEEVKKTKIPIFIIHGKEDDFVPTVMGRQIYDACVSEKRLWLVDGAAHARSYYVAREEYEEKMLDFMEEHL</sequence>
<evidence type="ECO:0000313" key="3">
    <source>
        <dbReference type="Proteomes" id="UP000245412"/>
    </source>
</evidence>
<accession>A0AB73T1E0</accession>